<proteinExistence type="predicted"/>
<dbReference type="AlphaFoldDB" id="A0A0C9X055"/>
<dbReference type="EMBL" id="KN838783">
    <property type="protein sequence ID" value="KIJ94668.1"/>
    <property type="molecule type" value="Genomic_DNA"/>
</dbReference>
<dbReference type="HOGENOM" id="CLU_2455075_0_0_1"/>
<name>A0A0C9X055_9AGAR</name>
<organism evidence="2 3">
    <name type="scientific">Laccaria amethystina LaAM-08-1</name>
    <dbReference type="NCBI Taxonomy" id="1095629"/>
    <lineage>
        <taxon>Eukaryota</taxon>
        <taxon>Fungi</taxon>
        <taxon>Dikarya</taxon>
        <taxon>Basidiomycota</taxon>
        <taxon>Agaricomycotina</taxon>
        <taxon>Agaricomycetes</taxon>
        <taxon>Agaricomycetidae</taxon>
        <taxon>Agaricales</taxon>
        <taxon>Agaricineae</taxon>
        <taxon>Hydnangiaceae</taxon>
        <taxon>Laccaria</taxon>
    </lineage>
</organism>
<feature type="compositionally biased region" description="Basic and acidic residues" evidence="1">
    <location>
        <begin position="33"/>
        <end position="50"/>
    </location>
</feature>
<dbReference type="Proteomes" id="UP000054477">
    <property type="component" value="Unassembled WGS sequence"/>
</dbReference>
<feature type="compositionally biased region" description="Polar residues" evidence="1">
    <location>
        <begin position="63"/>
        <end position="89"/>
    </location>
</feature>
<feature type="region of interest" description="Disordered" evidence="1">
    <location>
        <begin position="18"/>
        <end position="89"/>
    </location>
</feature>
<evidence type="ECO:0000256" key="1">
    <source>
        <dbReference type="SAM" id="MobiDB-lite"/>
    </source>
</evidence>
<accession>A0A0C9X055</accession>
<protein>
    <submittedName>
        <fullName evidence="2">Uncharacterized protein</fullName>
    </submittedName>
</protein>
<evidence type="ECO:0000313" key="2">
    <source>
        <dbReference type="EMBL" id="KIJ94668.1"/>
    </source>
</evidence>
<evidence type="ECO:0000313" key="3">
    <source>
        <dbReference type="Proteomes" id="UP000054477"/>
    </source>
</evidence>
<feature type="compositionally biased region" description="Polar residues" evidence="1">
    <location>
        <begin position="18"/>
        <end position="32"/>
    </location>
</feature>
<keyword evidence="3" id="KW-1185">Reference proteome</keyword>
<reference evidence="3" key="2">
    <citation type="submission" date="2015-01" db="EMBL/GenBank/DDBJ databases">
        <title>Evolutionary Origins and Diversification of the Mycorrhizal Mutualists.</title>
        <authorList>
            <consortium name="DOE Joint Genome Institute"/>
            <consortium name="Mycorrhizal Genomics Consortium"/>
            <person name="Kohler A."/>
            <person name="Kuo A."/>
            <person name="Nagy L.G."/>
            <person name="Floudas D."/>
            <person name="Copeland A."/>
            <person name="Barry K.W."/>
            <person name="Cichocki N."/>
            <person name="Veneault-Fourrey C."/>
            <person name="LaButti K."/>
            <person name="Lindquist E.A."/>
            <person name="Lipzen A."/>
            <person name="Lundell T."/>
            <person name="Morin E."/>
            <person name="Murat C."/>
            <person name="Riley R."/>
            <person name="Ohm R."/>
            <person name="Sun H."/>
            <person name="Tunlid A."/>
            <person name="Henrissat B."/>
            <person name="Grigoriev I.V."/>
            <person name="Hibbett D.S."/>
            <person name="Martin F."/>
        </authorList>
    </citation>
    <scope>NUCLEOTIDE SEQUENCE [LARGE SCALE GENOMIC DNA]</scope>
    <source>
        <strain evidence="3">LaAM-08-1</strain>
    </source>
</reference>
<reference evidence="2 3" key="1">
    <citation type="submission" date="2014-04" db="EMBL/GenBank/DDBJ databases">
        <authorList>
            <consortium name="DOE Joint Genome Institute"/>
            <person name="Kuo A."/>
            <person name="Kohler A."/>
            <person name="Nagy L.G."/>
            <person name="Floudas D."/>
            <person name="Copeland A."/>
            <person name="Barry K.W."/>
            <person name="Cichocki N."/>
            <person name="Veneault-Fourrey C."/>
            <person name="LaButti K."/>
            <person name="Lindquist E.A."/>
            <person name="Lipzen A."/>
            <person name="Lundell T."/>
            <person name="Morin E."/>
            <person name="Murat C."/>
            <person name="Sun H."/>
            <person name="Tunlid A."/>
            <person name="Henrissat B."/>
            <person name="Grigoriev I.V."/>
            <person name="Hibbett D.S."/>
            <person name="Martin F."/>
            <person name="Nordberg H.P."/>
            <person name="Cantor M.N."/>
            <person name="Hua S.X."/>
        </authorList>
    </citation>
    <scope>NUCLEOTIDE SEQUENCE [LARGE SCALE GENOMIC DNA]</scope>
    <source>
        <strain evidence="2 3">LaAM-08-1</strain>
    </source>
</reference>
<sequence length="89" mass="10256">MCKFQHDAVVTICGGASFLNQPLPTHRGQQANDHPRPLRYHDRPTNEHDPLQTNMTPDKRTRLPTNERNCPQTNMAAQKQTRLPTNEDR</sequence>
<gene>
    <name evidence="2" type="ORF">K443DRAFT_110011</name>
</gene>